<dbReference type="AlphaFoldDB" id="A0A0F9F2Y8"/>
<name>A0A0F9F2Y8_9ZZZZ</name>
<feature type="compositionally biased region" description="Basic and acidic residues" evidence="1">
    <location>
        <begin position="1"/>
        <end position="10"/>
    </location>
</feature>
<accession>A0A0F9F2Y8</accession>
<reference evidence="2" key="1">
    <citation type="journal article" date="2015" name="Nature">
        <title>Complex archaea that bridge the gap between prokaryotes and eukaryotes.</title>
        <authorList>
            <person name="Spang A."/>
            <person name="Saw J.H."/>
            <person name="Jorgensen S.L."/>
            <person name="Zaremba-Niedzwiedzka K."/>
            <person name="Martijn J."/>
            <person name="Lind A.E."/>
            <person name="van Eijk R."/>
            <person name="Schleper C."/>
            <person name="Guy L."/>
            <person name="Ettema T.J."/>
        </authorList>
    </citation>
    <scope>NUCLEOTIDE SEQUENCE</scope>
</reference>
<evidence type="ECO:0000256" key="1">
    <source>
        <dbReference type="SAM" id="MobiDB-lite"/>
    </source>
</evidence>
<comment type="caution">
    <text evidence="2">The sequence shown here is derived from an EMBL/GenBank/DDBJ whole genome shotgun (WGS) entry which is preliminary data.</text>
</comment>
<protein>
    <submittedName>
        <fullName evidence="2">Uncharacterized protein</fullName>
    </submittedName>
</protein>
<gene>
    <name evidence="2" type="ORF">LCGC14_2355400</name>
</gene>
<feature type="compositionally biased region" description="Basic and acidic residues" evidence="1">
    <location>
        <begin position="25"/>
        <end position="38"/>
    </location>
</feature>
<dbReference type="EMBL" id="LAZR01034376">
    <property type="protein sequence ID" value="KKL45467.1"/>
    <property type="molecule type" value="Genomic_DNA"/>
</dbReference>
<proteinExistence type="predicted"/>
<sequence length="63" mass="7370">MIGGTLERKPTPGGPKKPLWPTESTFDKCKKKATEWDENRKHRDRLNRFLMGGTWDDAQKNNR</sequence>
<evidence type="ECO:0000313" key="2">
    <source>
        <dbReference type="EMBL" id="KKL45467.1"/>
    </source>
</evidence>
<feature type="region of interest" description="Disordered" evidence="1">
    <location>
        <begin position="1"/>
        <end position="38"/>
    </location>
</feature>
<organism evidence="2">
    <name type="scientific">marine sediment metagenome</name>
    <dbReference type="NCBI Taxonomy" id="412755"/>
    <lineage>
        <taxon>unclassified sequences</taxon>
        <taxon>metagenomes</taxon>
        <taxon>ecological metagenomes</taxon>
    </lineage>
</organism>